<reference evidence="6" key="2">
    <citation type="journal article" date="2018" name="ISME J.">
        <title>A dynamic microbial community with high functional redundancy inhabits the cold, oxic subseafloor aquifer.</title>
        <authorList>
            <person name="Tully B.J."/>
            <person name="Wheat C.G."/>
            <person name="Glazer B.T."/>
            <person name="Huber J.A."/>
        </authorList>
    </citation>
    <scope>NUCLEOTIDE SEQUENCE</scope>
    <source>
        <strain evidence="6">NORP83</strain>
    </source>
</reference>
<dbReference type="AlphaFoldDB" id="A0A2A4Z587"/>
<keyword evidence="5" id="KW-0812">Transmembrane</keyword>
<comment type="similarity">
    <text evidence="1">Belongs to the paraoxonase family.</text>
</comment>
<name>A0A2A4Z587_9PROT</name>
<dbReference type="InterPro" id="IPR002640">
    <property type="entry name" value="Arylesterase"/>
</dbReference>
<dbReference type="SUPFAM" id="SSF63829">
    <property type="entry name" value="Calcium-dependent phosphotriesterase"/>
    <property type="match status" value="1"/>
</dbReference>
<keyword evidence="4" id="KW-0325">Glycoprotein</keyword>
<dbReference type="Gene3D" id="2.120.10.30">
    <property type="entry name" value="TolB, C-terminal domain"/>
    <property type="match status" value="1"/>
</dbReference>
<evidence type="ECO:0000256" key="5">
    <source>
        <dbReference type="SAM" id="Phobius"/>
    </source>
</evidence>
<keyword evidence="2" id="KW-0378">Hydrolase</keyword>
<keyword evidence="5" id="KW-1133">Transmembrane helix</keyword>
<evidence type="ECO:0000256" key="2">
    <source>
        <dbReference type="ARBA" id="ARBA00022801"/>
    </source>
</evidence>
<dbReference type="PANTHER" id="PTHR11799:SF12">
    <property type="entry name" value="PARAOXONASE-RELATED"/>
    <property type="match status" value="1"/>
</dbReference>
<evidence type="ECO:0008006" key="7">
    <source>
        <dbReference type="Google" id="ProtNLM"/>
    </source>
</evidence>
<dbReference type="GO" id="GO:0004064">
    <property type="term" value="F:arylesterase activity"/>
    <property type="evidence" value="ECO:0007669"/>
    <property type="project" value="InterPro"/>
</dbReference>
<evidence type="ECO:0000313" key="6">
    <source>
        <dbReference type="EMBL" id="PCJ02173.1"/>
    </source>
</evidence>
<accession>A0A2A4Z587</accession>
<dbReference type="EMBL" id="NVUS01000005">
    <property type="protein sequence ID" value="PCJ02173.1"/>
    <property type="molecule type" value="Genomic_DNA"/>
</dbReference>
<dbReference type="Pfam" id="PF01731">
    <property type="entry name" value="Arylesterase"/>
    <property type="match status" value="1"/>
</dbReference>
<dbReference type="InterPro" id="IPR051288">
    <property type="entry name" value="Serum_paraoxonase/arylesterase"/>
</dbReference>
<gene>
    <name evidence="6" type="ORF">COB13_06185</name>
</gene>
<evidence type="ECO:0000256" key="3">
    <source>
        <dbReference type="ARBA" id="ARBA00023157"/>
    </source>
</evidence>
<reference key="1">
    <citation type="submission" date="2017-08" db="EMBL/GenBank/DDBJ databases">
        <title>A dynamic microbial community with high functional redundancy inhabits the cold, oxic subseafloor aquifer.</title>
        <authorList>
            <person name="Tully B.J."/>
            <person name="Wheat C.G."/>
            <person name="Glazer B.T."/>
            <person name="Huber J.A."/>
        </authorList>
    </citation>
    <scope>NUCLEOTIDE SEQUENCE [LARGE SCALE GENOMIC DNA]</scope>
</reference>
<sequence length="352" mass="38737">MFKKKNIGWLILAVLILISFLTVRLFIQQGEFQTIAVQSEYSCKAIEAPYGPEDMFADYDTGLLYISASARHDAKTRFATDGGIYVLDMKAGNDKISPLKIDLGKRFRPHGISLIQLEDGTKRLFAVSHPALNQSVIEIFDLVAGQLQHVKTVDGLEGNYNSVVAIDGERFYATQDGSGKGVMSKINGVLGLEYAEIIYYDGQKLNIAADGFVYANGIELSADGKQLYVTDMLNRTLEFFDRDVETNALTKTGDLYMDAGVDNIRRNQDGSFFIGGHPKMFSTLFYTMGFQDIAPSVVFHARPPKDGQGGELRVVYLDDGAQFSGATAAVQYGNKMYVATVAANRILSCTKD</sequence>
<protein>
    <recommendedName>
        <fullName evidence="7">SMP-30/Gluconolactonase/LRE-like region domain-containing protein</fullName>
    </recommendedName>
</protein>
<keyword evidence="3" id="KW-1015">Disulfide bond</keyword>
<keyword evidence="5" id="KW-0472">Membrane</keyword>
<feature type="transmembrane region" description="Helical" evidence="5">
    <location>
        <begin position="7"/>
        <end position="27"/>
    </location>
</feature>
<comment type="caution">
    <text evidence="6">The sequence shown here is derived from an EMBL/GenBank/DDBJ whole genome shotgun (WGS) entry which is preliminary data.</text>
</comment>
<evidence type="ECO:0000256" key="1">
    <source>
        <dbReference type="ARBA" id="ARBA00008595"/>
    </source>
</evidence>
<organism evidence="6">
    <name type="scientific">OCS116 cluster bacterium</name>
    <dbReference type="NCBI Taxonomy" id="2030921"/>
    <lineage>
        <taxon>Bacteria</taxon>
        <taxon>Pseudomonadati</taxon>
        <taxon>Pseudomonadota</taxon>
        <taxon>Alphaproteobacteria</taxon>
        <taxon>OCS116 cluster</taxon>
    </lineage>
</organism>
<evidence type="ECO:0000256" key="4">
    <source>
        <dbReference type="ARBA" id="ARBA00023180"/>
    </source>
</evidence>
<dbReference type="InterPro" id="IPR011042">
    <property type="entry name" value="6-blade_b-propeller_TolB-like"/>
</dbReference>
<dbReference type="PANTHER" id="PTHR11799">
    <property type="entry name" value="PARAOXONASE"/>
    <property type="match status" value="1"/>
</dbReference>
<proteinExistence type="inferred from homology"/>